<keyword evidence="4" id="KW-0963">Cytoplasm</keyword>
<dbReference type="PROSITE" id="PS00178">
    <property type="entry name" value="AA_TRNA_LIGASE_I"/>
    <property type="match status" value="1"/>
</dbReference>
<dbReference type="SUPFAM" id="SSF47323">
    <property type="entry name" value="Anticodon-binding domain of a subclass of class I aminoacyl-tRNA synthetases"/>
    <property type="match status" value="1"/>
</dbReference>
<dbReference type="Gene3D" id="3.90.740.10">
    <property type="entry name" value="Valyl/Leucyl/Isoleucyl-tRNA synthetase, editing domain"/>
    <property type="match status" value="1"/>
</dbReference>
<evidence type="ECO:0000256" key="11">
    <source>
        <dbReference type="ARBA" id="ARBA00048359"/>
    </source>
</evidence>
<evidence type="ECO:0000256" key="9">
    <source>
        <dbReference type="ARBA" id="ARBA00023146"/>
    </source>
</evidence>
<dbReference type="Pfam" id="PF19302">
    <property type="entry name" value="DUF5915"/>
    <property type="match status" value="1"/>
</dbReference>
<dbReference type="HAMAP" id="MF_02003">
    <property type="entry name" value="Ile_tRNA_synth_type2"/>
    <property type="match status" value="1"/>
</dbReference>
<dbReference type="InterPro" id="IPR009008">
    <property type="entry name" value="Val/Leu/Ile-tRNA-synth_edit"/>
</dbReference>
<dbReference type="CDD" id="cd00818">
    <property type="entry name" value="IleRS_core"/>
    <property type="match status" value="1"/>
</dbReference>
<evidence type="ECO:0000256" key="4">
    <source>
        <dbReference type="ARBA" id="ARBA00022490"/>
    </source>
</evidence>
<dbReference type="GO" id="GO:0005524">
    <property type="term" value="F:ATP binding"/>
    <property type="evidence" value="ECO:0007669"/>
    <property type="project" value="UniProtKB-KW"/>
</dbReference>
<dbReference type="InterPro" id="IPR023586">
    <property type="entry name" value="Ile-tRNA-ligase_type2"/>
</dbReference>
<dbReference type="Gene3D" id="1.10.730.10">
    <property type="entry name" value="Isoleucyl-tRNA Synthetase, Domain 1"/>
    <property type="match status" value="1"/>
</dbReference>
<proteinExistence type="inferred from homology"/>
<dbReference type="CDD" id="cd07961">
    <property type="entry name" value="Anticodon_Ia_Ile_ABEc"/>
    <property type="match status" value="1"/>
</dbReference>
<dbReference type="GO" id="GO:0002161">
    <property type="term" value="F:aminoacyl-tRNA deacylase activity"/>
    <property type="evidence" value="ECO:0007669"/>
    <property type="project" value="InterPro"/>
</dbReference>
<evidence type="ECO:0000256" key="1">
    <source>
        <dbReference type="ARBA" id="ARBA00004496"/>
    </source>
</evidence>
<dbReference type="InterPro" id="IPR001412">
    <property type="entry name" value="aa-tRNA-synth_I_CS"/>
</dbReference>
<dbReference type="EMBL" id="HBIR01003850">
    <property type="protein sequence ID" value="CAE0525214.1"/>
    <property type="molecule type" value="Transcribed_RNA"/>
</dbReference>
<dbReference type="InterPro" id="IPR014729">
    <property type="entry name" value="Rossmann-like_a/b/a_fold"/>
</dbReference>
<dbReference type="InterPro" id="IPR002300">
    <property type="entry name" value="aa-tRNA-synth_Ia"/>
</dbReference>
<dbReference type="FunFam" id="3.40.50.620:FF:000050">
    <property type="entry name" value="Isoleucyl-tRNA synthetase,cytoplasmic"/>
    <property type="match status" value="1"/>
</dbReference>
<evidence type="ECO:0000256" key="6">
    <source>
        <dbReference type="ARBA" id="ARBA00022741"/>
    </source>
</evidence>
<comment type="catalytic activity">
    <reaction evidence="11">
        <text>tRNA(Ile) + L-isoleucine + ATP = L-isoleucyl-tRNA(Ile) + AMP + diphosphate</text>
        <dbReference type="Rhea" id="RHEA:11060"/>
        <dbReference type="Rhea" id="RHEA-COMP:9666"/>
        <dbReference type="Rhea" id="RHEA-COMP:9695"/>
        <dbReference type="ChEBI" id="CHEBI:30616"/>
        <dbReference type="ChEBI" id="CHEBI:33019"/>
        <dbReference type="ChEBI" id="CHEBI:58045"/>
        <dbReference type="ChEBI" id="CHEBI:78442"/>
        <dbReference type="ChEBI" id="CHEBI:78528"/>
        <dbReference type="ChEBI" id="CHEBI:456215"/>
        <dbReference type="EC" id="6.1.1.5"/>
    </reaction>
</comment>
<dbReference type="AlphaFoldDB" id="A0A7S3RI41"/>
<dbReference type="PANTHER" id="PTHR42780:SF1">
    <property type="entry name" value="ISOLEUCINE--TRNA LIGASE, CYTOPLASMIC"/>
    <property type="match status" value="1"/>
</dbReference>
<comment type="similarity">
    <text evidence="2 12">Belongs to the class-I aminoacyl-tRNA synthetase family.</text>
</comment>
<evidence type="ECO:0000256" key="10">
    <source>
        <dbReference type="ARBA" id="ARBA00032665"/>
    </source>
</evidence>
<dbReference type="FunFam" id="3.40.50.620:FF:000023">
    <property type="entry name" value="Isoleucyl-tRNA synthetase,cytoplasmic"/>
    <property type="match status" value="1"/>
</dbReference>
<feature type="domain" description="Methionyl/Valyl/Leucyl/Isoleucyl-tRNA synthetase anticodon-binding" evidence="14">
    <location>
        <begin position="705"/>
        <end position="855"/>
    </location>
</feature>
<evidence type="ECO:0000256" key="5">
    <source>
        <dbReference type="ARBA" id="ARBA00022598"/>
    </source>
</evidence>
<comment type="subcellular location">
    <subcellularLocation>
        <location evidence="1">Cytoplasm</location>
    </subcellularLocation>
</comment>
<dbReference type="PRINTS" id="PR00984">
    <property type="entry name" value="TRNASYNTHILE"/>
</dbReference>
<evidence type="ECO:0000256" key="12">
    <source>
        <dbReference type="RuleBase" id="RU363035"/>
    </source>
</evidence>
<dbReference type="GO" id="GO:0000049">
    <property type="term" value="F:tRNA binding"/>
    <property type="evidence" value="ECO:0007669"/>
    <property type="project" value="InterPro"/>
</dbReference>
<dbReference type="GO" id="GO:0004822">
    <property type="term" value="F:isoleucine-tRNA ligase activity"/>
    <property type="evidence" value="ECO:0007669"/>
    <property type="project" value="UniProtKB-EC"/>
</dbReference>
<organism evidence="15">
    <name type="scientific">Emiliania huxleyi</name>
    <name type="common">Coccolithophore</name>
    <name type="synonym">Pontosphaera huxleyi</name>
    <dbReference type="NCBI Taxonomy" id="2903"/>
    <lineage>
        <taxon>Eukaryota</taxon>
        <taxon>Haptista</taxon>
        <taxon>Haptophyta</taxon>
        <taxon>Prymnesiophyceae</taxon>
        <taxon>Isochrysidales</taxon>
        <taxon>Noelaerhabdaceae</taxon>
        <taxon>Emiliania</taxon>
    </lineage>
</organism>
<accession>A0A7S3RI41</accession>
<evidence type="ECO:0000313" key="15">
    <source>
        <dbReference type="EMBL" id="CAE0525214.1"/>
    </source>
</evidence>
<dbReference type="Gene3D" id="3.40.50.620">
    <property type="entry name" value="HUPs"/>
    <property type="match status" value="2"/>
</dbReference>
<evidence type="ECO:0000256" key="7">
    <source>
        <dbReference type="ARBA" id="ARBA00022840"/>
    </source>
</evidence>
<dbReference type="PANTHER" id="PTHR42780">
    <property type="entry name" value="SOLEUCYL-TRNA SYNTHETASE"/>
    <property type="match status" value="1"/>
</dbReference>
<keyword evidence="9 12" id="KW-0030">Aminoacyl-tRNA synthetase</keyword>
<sequence>MPRLEEVPERFSFPKGEEEILEYWKQNDTFHESVRLSEGRPPFSFYDGPPFATGLPHYGHILAGTIKDVVCRYAHQTGHHVPRRFGWDCHGLPVEFEIDKKLDVKGRQDVLDMGIATYNDECRAIVGRYTKEWEVTVGRVGRWIDFSTGYRTMDLSYMETVWWVFQQLHEKGYVYRGFKVMPYSCALNTPLSNFEVQQNYKDVSDPAVVVTFPLLGEEGASFLAWTTTPWTLPSNLALCVNPELEYVRIREEATGAVYILLATRLVQLYSELANPKKAADARKKFSEVERMKGSALAGVEYAPPFGYFEARRASGAFRVITGGFVTDDSGTGIVHCAPAFGEEDYKACLEHGVIRRGEPLVCPVDADGRFSDEVPEWRGLGVKEADKHIIAHLKAQGRIIKVDVINHSYPFCWRSDTPLIYRAVPGTFVAVEAIKEKLIANNKQTYWVPGHVREKRFQNWLENARDWAVSRNRFWGTPIPMWVSDDGEEIVVVGSKEELERLSGVAVSDLHREFLDHIELPSQQGKGTLKRVDEVFDCWFESGSMPYAQQHYPFENKQTFEASFPADFIAEGIDQTRGWFYTLMVLSTALFDKPAFKNLICNGLVLAADGQKMSKRKKNYPDPVLVIDSYGADALRLYLINSPVVHAEDLCFREAGVMQNLKSIFLPWYHAYRLLVASVRTAEAREGASFEPSVGEALGSANLMDKWILAAANGLVRFMRAEMEAYRLYTVVPRLVELIDQLTNWYIRMNKDRFSGERGAGERRTSLCTLFEVLMMLCRMMAPLTPFFAEHVYQNLRRVVPDAPASVHFLMIPEVNEAAIDPQMEADVRLMLQVIEKGRTLRERHTLSTRTPLPEVTFVSADAVALRAVETLHEYIADELNVRRVQTAPLAEMGGRVILKCMPNHKRLGDRFGKAYKGIQGKIRALDTDALAAFLREGSLTLEGETFDKEDILVQLQYSGDKSHDADGVAGGLVILNVSPDAAMLDEAMAREVCAKVQKMRKEAGLRKEDALEVAYSCPADSSLLARVLRDQSAYIAGRIGRTPIPGAARPRRAVSLLRDEEEVRVKVLVDGKVQQKTEPLVLELLAGCPILGSKAAEALPDPSLLDDVENYVHCLDYARLRGTLEREGVLKVGLNGHAFELKRGEHLFLSYSEAAAVGGV</sequence>
<dbReference type="SUPFAM" id="SSF52374">
    <property type="entry name" value="Nucleotidylyl transferase"/>
    <property type="match status" value="1"/>
</dbReference>
<keyword evidence="7 12" id="KW-0067">ATP-binding</keyword>
<keyword evidence="6 12" id="KW-0547">Nucleotide-binding</keyword>
<dbReference type="Pfam" id="PF00133">
    <property type="entry name" value="tRNA-synt_1"/>
    <property type="match status" value="1"/>
</dbReference>
<dbReference type="InterPro" id="IPR033709">
    <property type="entry name" value="Anticodon_Ile_ABEc"/>
</dbReference>
<dbReference type="GO" id="GO:0005737">
    <property type="term" value="C:cytoplasm"/>
    <property type="evidence" value="ECO:0007669"/>
    <property type="project" value="UniProtKB-SubCell"/>
</dbReference>
<keyword evidence="5 12" id="KW-0436">Ligase</keyword>
<evidence type="ECO:0000259" key="13">
    <source>
        <dbReference type="Pfam" id="PF00133"/>
    </source>
</evidence>
<protein>
    <recommendedName>
        <fullName evidence="3">isoleucine--tRNA ligase</fullName>
        <ecNumber evidence="3">6.1.1.5</ecNumber>
    </recommendedName>
    <alternativeName>
        <fullName evidence="10">Isoleucyl-tRNA synthetase</fullName>
    </alternativeName>
</protein>
<dbReference type="NCBIfam" id="TIGR00392">
    <property type="entry name" value="ileS"/>
    <property type="match status" value="1"/>
</dbReference>
<gene>
    <name evidence="15" type="ORF">EHUX00137_LOCUS2678</name>
</gene>
<keyword evidence="8 12" id="KW-0648">Protein biosynthesis</keyword>
<dbReference type="EC" id="6.1.1.5" evidence="3"/>
<dbReference type="InterPro" id="IPR013155">
    <property type="entry name" value="M/V/L/I-tRNA-synth_anticd-bd"/>
</dbReference>
<dbReference type="GO" id="GO:0006428">
    <property type="term" value="P:isoleucyl-tRNA aminoacylation"/>
    <property type="evidence" value="ECO:0007669"/>
    <property type="project" value="InterPro"/>
</dbReference>
<name>A0A7S3RI41_EMIHU</name>
<dbReference type="InterPro" id="IPR002301">
    <property type="entry name" value="Ile-tRNA-ligase"/>
</dbReference>
<dbReference type="InterPro" id="IPR009080">
    <property type="entry name" value="tRNAsynth_Ia_anticodon-bd"/>
</dbReference>
<evidence type="ECO:0000256" key="3">
    <source>
        <dbReference type="ARBA" id="ARBA00013165"/>
    </source>
</evidence>
<feature type="domain" description="Aminoacyl-tRNA synthetase class Ia" evidence="13">
    <location>
        <begin position="20"/>
        <end position="649"/>
    </location>
</feature>
<evidence type="ECO:0000259" key="14">
    <source>
        <dbReference type="Pfam" id="PF08264"/>
    </source>
</evidence>
<dbReference type="SUPFAM" id="SSF50677">
    <property type="entry name" value="ValRS/IleRS/LeuRS editing domain"/>
    <property type="match status" value="1"/>
</dbReference>
<evidence type="ECO:0000256" key="8">
    <source>
        <dbReference type="ARBA" id="ARBA00022917"/>
    </source>
</evidence>
<dbReference type="FunFam" id="1.10.730.10:FF:000004">
    <property type="entry name" value="Isoleucyl-tRNA synthetase, cytoplasmic"/>
    <property type="match status" value="1"/>
</dbReference>
<dbReference type="Pfam" id="PF08264">
    <property type="entry name" value="Anticodon_1"/>
    <property type="match status" value="1"/>
</dbReference>
<evidence type="ECO:0000256" key="2">
    <source>
        <dbReference type="ARBA" id="ARBA00005594"/>
    </source>
</evidence>
<reference evidence="15" key="1">
    <citation type="submission" date="2021-01" db="EMBL/GenBank/DDBJ databases">
        <authorList>
            <person name="Corre E."/>
            <person name="Pelletier E."/>
            <person name="Niang G."/>
            <person name="Scheremetjew M."/>
            <person name="Finn R."/>
            <person name="Kale V."/>
            <person name="Holt S."/>
            <person name="Cochrane G."/>
            <person name="Meng A."/>
            <person name="Brown T."/>
            <person name="Cohen L."/>
        </authorList>
    </citation>
    <scope>NUCLEOTIDE SEQUENCE</scope>
    <source>
        <strain evidence="15">379</strain>
    </source>
</reference>